<sequence length="89" mass="10125">MEDNNTTEDLFQQTILVERITSKLKYMNAQLSEMAACGADYANKLISTFGHSLHKQLELFEKEMIELELSSTVENTQILPQDDADEQAN</sequence>
<name>A0ABR3KIK9_TRISP</name>
<evidence type="ECO:0000313" key="1">
    <source>
        <dbReference type="EMBL" id="KAL1238826.1"/>
    </source>
</evidence>
<comment type="caution">
    <text evidence="1">The sequence shown here is derived from an EMBL/GenBank/DDBJ whole genome shotgun (WGS) entry which is preliminary data.</text>
</comment>
<proteinExistence type="predicted"/>
<organism evidence="1 2">
    <name type="scientific">Trichinella spiralis</name>
    <name type="common">Trichina worm</name>
    <dbReference type="NCBI Taxonomy" id="6334"/>
    <lineage>
        <taxon>Eukaryota</taxon>
        <taxon>Metazoa</taxon>
        <taxon>Ecdysozoa</taxon>
        <taxon>Nematoda</taxon>
        <taxon>Enoplea</taxon>
        <taxon>Dorylaimia</taxon>
        <taxon>Trichinellida</taxon>
        <taxon>Trichinellidae</taxon>
        <taxon>Trichinella</taxon>
    </lineage>
</organism>
<dbReference type="Proteomes" id="UP001558632">
    <property type="component" value="Unassembled WGS sequence"/>
</dbReference>
<protein>
    <submittedName>
        <fullName evidence="1">RAS protein</fullName>
    </submittedName>
</protein>
<reference evidence="1 2" key="1">
    <citation type="submission" date="2024-07" db="EMBL/GenBank/DDBJ databases">
        <title>Enhanced genomic and transcriptomic resources for Trichinella pseudospiralis and T. spiralis underpin the discovery of pronounced molecular differences between stages and species.</title>
        <authorList>
            <person name="Pasi K.K."/>
            <person name="La Rosa G."/>
            <person name="Gomez-Morales M.A."/>
            <person name="Tosini F."/>
            <person name="Sumanam S."/>
            <person name="Young N.D."/>
            <person name="Chang B.C."/>
            <person name="Robin G.B."/>
        </authorList>
    </citation>
    <scope>NUCLEOTIDE SEQUENCE [LARGE SCALE GENOMIC DNA]</scope>
    <source>
        <strain evidence="1">ISS534</strain>
    </source>
</reference>
<gene>
    <name evidence="1" type="ORF">TSPI_07139</name>
</gene>
<accession>A0ABR3KIK9</accession>
<dbReference type="EMBL" id="JBEUSY010000271">
    <property type="protein sequence ID" value="KAL1238826.1"/>
    <property type="molecule type" value="Genomic_DNA"/>
</dbReference>
<evidence type="ECO:0000313" key="2">
    <source>
        <dbReference type="Proteomes" id="UP001558632"/>
    </source>
</evidence>
<keyword evidence="2" id="KW-1185">Reference proteome</keyword>